<dbReference type="PANTHER" id="PTHR30086:SF20">
    <property type="entry name" value="ARGININE EXPORTER PROTEIN ARGO-RELATED"/>
    <property type="match status" value="1"/>
</dbReference>
<dbReference type="GO" id="GO:0015171">
    <property type="term" value="F:amino acid transmembrane transporter activity"/>
    <property type="evidence" value="ECO:0007669"/>
    <property type="project" value="TreeGrafter"/>
</dbReference>
<evidence type="ECO:0000256" key="2">
    <source>
        <dbReference type="ARBA" id="ARBA00022475"/>
    </source>
</evidence>
<dbReference type="InterPro" id="IPR001123">
    <property type="entry name" value="LeuE-type"/>
</dbReference>
<keyword evidence="3 6" id="KW-0812">Transmembrane</keyword>
<dbReference type="Pfam" id="PF01810">
    <property type="entry name" value="LysE"/>
    <property type="match status" value="1"/>
</dbReference>
<sequence length="198" mass="21207">MNAFLPGFALSLTLILAIGAQNAFVLRQGLRKSHVFWVCLTCAVSDAALIAAGVAGFGALGQAVPWFEPVMRYGGAAFLIWYGAQNALSAWRGGEVLEADGAGPLTLRRTLLTLLALTWLNPHVYLDTVVLLGSISAQYDNRLAFGVGAVTASFVFFFSLGYGARLLSPLFAKPRSWQILDGLIALTMWAIAAKLLLM</sequence>
<evidence type="ECO:0000256" key="5">
    <source>
        <dbReference type="ARBA" id="ARBA00023136"/>
    </source>
</evidence>
<feature type="transmembrane region" description="Helical" evidence="6">
    <location>
        <begin position="111"/>
        <end position="132"/>
    </location>
</feature>
<dbReference type="PANTHER" id="PTHR30086">
    <property type="entry name" value="ARGININE EXPORTER PROTEIN ARGO"/>
    <property type="match status" value="1"/>
</dbReference>
<gene>
    <name evidence="7" type="ORF">SAMN04488040_0142</name>
</gene>
<evidence type="ECO:0000256" key="1">
    <source>
        <dbReference type="ARBA" id="ARBA00004651"/>
    </source>
</evidence>
<dbReference type="STRING" id="394264.SAMN04488040_0142"/>
<dbReference type="EMBL" id="FPAJ01000001">
    <property type="protein sequence ID" value="SFS38961.1"/>
    <property type="molecule type" value="Genomic_DNA"/>
</dbReference>
<protein>
    <submittedName>
        <fullName evidence="7">L-lysine exporter family protein LysE/ArgO</fullName>
    </submittedName>
</protein>
<organism evidence="7 8">
    <name type="scientific">Sulfitobacter marinus</name>
    <dbReference type="NCBI Taxonomy" id="394264"/>
    <lineage>
        <taxon>Bacteria</taxon>
        <taxon>Pseudomonadati</taxon>
        <taxon>Pseudomonadota</taxon>
        <taxon>Alphaproteobacteria</taxon>
        <taxon>Rhodobacterales</taxon>
        <taxon>Roseobacteraceae</taxon>
        <taxon>Sulfitobacter</taxon>
    </lineage>
</organism>
<evidence type="ECO:0000313" key="8">
    <source>
        <dbReference type="Proteomes" id="UP000199239"/>
    </source>
</evidence>
<keyword evidence="2" id="KW-1003">Cell membrane</keyword>
<feature type="transmembrane region" description="Helical" evidence="6">
    <location>
        <begin position="176"/>
        <end position="197"/>
    </location>
</feature>
<evidence type="ECO:0000256" key="6">
    <source>
        <dbReference type="SAM" id="Phobius"/>
    </source>
</evidence>
<comment type="subcellular location">
    <subcellularLocation>
        <location evidence="1">Cell membrane</location>
        <topology evidence="1">Multi-pass membrane protein</topology>
    </subcellularLocation>
</comment>
<dbReference type="AlphaFoldDB" id="A0A1I6PFG5"/>
<feature type="transmembrane region" description="Helical" evidence="6">
    <location>
        <begin position="35"/>
        <end position="61"/>
    </location>
</feature>
<keyword evidence="8" id="KW-1185">Reference proteome</keyword>
<dbReference type="GO" id="GO:0005886">
    <property type="term" value="C:plasma membrane"/>
    <property type="evidence" value="ECO:0007669"/>
    <property type="project" value="UniProtKB-SubCell"/>
</dbReference>
<evidence type="ECO:0000313" key="7">
    <source>
        <dbReference type="EMBL" id="SFS38961.1"/>
    </source>
</evidence>
<dbReference type="RefSeq" id="WP_093914450.1">
    <property type="nucleotide sequence ID" value="NZ_FPAJ01000001.1"/>
</dbReference>
<evidence type="ECO:0000256" key="3">
    <source>
        <dbReference type="ARBA" id="ARBA00022692"/>
    </source>
</evidence>
<name>A0A1I6PFG5_9RHOB</name>
<feature type="transmembrane region" description="Helical" evidence="6">
    <location>
        <begin position="144"/>
        <end position="164"/>
    </location>
</feature>
<keyword evidence="4 6" id="KW-1133">Transmembrane helix</keyword>
<reference evidence="8" key="1">
    <citation type="submission" date="2016-10" db="EMBL/GenBank/DDBJ databases">
        <authorList>
            <person name="Varghese N."/>
            <person name="Submissions S."/>
        </authorList>
    </citation>
    <scope>NUCLEOTIDE SEQUENCE [LARGE SCALE GENOMIC DNA]</scope>
    <source>
        <strain evidence="8">DSM 23422</strain>
    </source>
</reference>
<dbReference type="Proteomes" id="UP000199239">
    <property type="component" value="Unassembled WGS sequence"/>
</dbReference>
<proteinExistence type="predicted"/>
<accession>A0A1I6PFG5</accession>
<dbReference type="OrthoDB" id="5638726at2"/>
<evidence type="ECO:0000256" key="4">
    <source>
        <dbReference type="ARBA" id="ARBA00022989"/>
    </source>
</evidence>
<keyword evidence="5 6" id="KW-0472">Membrane</keyword>